<dbReference type="GO" id="GO:0016887">
    <property type="term" value="F:ATP hydrolysis activity"/>
    <property type="evidence" value="ECO:0007669"/>
    <property type="project" value="InterPro"/>
</dbReference>
<dbReference type="InterPro" id="IPR038729">
    <property type="entry name" value="Rad50/SbcC_AAA"/>
</dbReference>
<evidence type="ECO:0008006" key="5">
    <source>
        <dbReference type="Google" id="ProtNLM"/>
    </source>
</evidence>
<evidence type="ECO:0000259" key="1">
    <source>
        <dbReference type="Pfam" id="PF13175"/>
    </source>
</evidence>
<dbReference type="GO" id="GO:0006302">
    <property type="term" value="P:double-strand break repair"/>
    <property type="evidence" value="ECO:0007669"/>
    <property type="project" value="InterPro"/>
</dbReference>
<comment type="caution">
    <text evidence="3">The sequence shown here is derived from an EMBL/GenBank/DDBJ whole genome shotgun (WGS) entry which is preliminary data.</text>
</comment>
<dbReference type="AlphaFoldDB" id="A0A1B7L409"/>
<accession>A0A1B7L409</accession>
<proteinExistence type="predicted"/>
<dbReference type="GO" id="GO:0005524">
    <property type="term" value="F:ATP binding"/>
    <property type="evidence" value="ECO:0007669"/>
    <property type="project" value="InterPro"/>
</dbReference>
<evidence type="ECO:0000259" key="2">
    <source>
        <dbReference type="Pfam" id="PF13476"/>
    </source>
</evidence>
<dbReference type="InterPro" id="IPR027417">
    <property type="entry name" value="P-loop_NTPase"/>
</dbReference>
<dbReference type="RefSeq" id="WP_064597584.1">
    <property type="nucleotide sequence ID" value="NZ_CP134782.1"/>
</dbReference>
<gene>
    <name evidence="3" type="ORF">A9B99_06875</name>
</gene>
<dbReference type="Pfam" id="PF13175">
    <property type="entry name" value="AAA_15"/>
    <property type="match status" value="1"/>
</dbReference>
<keyword evidence="4" id="KW-1185">Reference proteome</keyword>
<dbReference type="STRING" id="1691903.A9B99_06875"/>
<reference evidence="4" key="1">
    <citation type="submission" date="2016-05" db="EMBL/GenBank/DDBJ databases">
        <authorList>
            <person name="Behera P."/>
            <person name="Vaishampayan P."/>
            <person name="Singh N."/>
            <person name="Raina V."/>
            <person name="Suar M."/>
            <person name="Pattnaik A."/>
            <person name="Rastogi G."/>
        </authorList>
    </citation>
    <scope>NUCLEOTIDE SEQUENCE [LARGE SCALE GENOMIC DNA]</scope>
    <source>
        <strain evidence="4">MP23</strain>
    </source>
</reference>
<dbReference type="PANTHER" id="PTHR43581">
    <property type="entry name" value="ATP/GTP PHOSPHATASE"/>
    <property type="match status" value="1"/>
</dbReference>
<evidence type="ECO:0000313" key="3">
    <source>
        <dbReference type="EMBL" id="OAT77030.1"/>
    </source>
</evidence>
<feature type="domain" description="Rad50/SbcC-type AAA" evidence="2">
    <location>
        <begin position="5"/>
        <end position="186"/>
    </location>
</feature>
<dbReference type="PANTHER" id="PTHR43581:SF2">
    <property type="entry name" value="EXCINUCLEASE ATPASE SUBUNIT"/>
    <property type="match status" value="1"/>
</dbReference>
<feature type="domain" description="Endonuclease GajA/Old nuclease/RecF-like AAA" evidence="1">
    <location>
        <begin position="232"/>
        <end position="348"/>
    </location>
</feature>
<dbReference type="SUPFAM" id="SSF52540">
    <property type="entry name" value="P-loop containing nucleoside triphosphate hydrolases"/>
    <property type="match status" value="1"/>
</dbReference>
<evidence type="ECO:0000313" key="4">
    <source>
        <dbReference type="Proteomes" id="UP000078225"/>
    </source>
</evidence>
<dbReference type="OrthoDB" id="9815944at2"/>
<name>A0A1B7L409_9ENTR</name>
<dbReference type="InterPro" id="IPR041685">
    <property type="entry name" value="AAA_GajA/Old/RecF-like"/>
</dbReference>
<dbReference type="EMBL" id="LYRP01000012">
    <property type="protein sequence ID" value="OAT77030.1"/>
    <property type="molecule type" value="Genomic_DNA"/>
</dbReference>
<dbReference type="InterPro" id="IPR051396">
    <property type="entry name" value="Bact_Antivir_Def_Nuclease"/>
</dbReference>
<protein>
    <recommendedName>
        <fullName evidence="5">ATP-binding protein</fullName>
    </recommendedName>
</protein>
<dbReference type="Pfam" id="PF13476">
    <property type="entry name" value="AAA_23"/>
    <property type="match status" value="1"/>
</dbReference>
<dbReference type="Proteomes" id="UP000078225">
    <property type="component" value="Unassembled WGS sequence"/>
</dbReference>
<dbReference type="Gene3D" id="3.40.50.300">
    <property type="entry name" value="P-loop containing nucleotide triphosphate hydrolases"/>
    <property type="match status" value="1"/>
</dbReference>
<sequence>MKLKRLFLENFRGFRQFECEFGPGINVLVGLNGQGKTSLLDAISIAYGQFFTALGTGVDRGVHDNEIHLAKHTREDADDTFAMEYQFPVTISCTTWQDYPGGFPENWSRVRNTLKGRTTQVKSLKDFAKQLQKDVQDNKPAELPLFGYYGTGRLWKQKKLSSLKVASLSKSSRFEGYRDCMDPESSYSAFAVWLRDETIAELERKMKILEESGLSDALVSGNTLRSRLLRAITTAVNTVLQPSGWSNIRYSATAKEIIASHPEQGNVPVSMLSDGVRNMVGMVADIAYRCVRLNSHLQENAVVKTQGMVLIDEVDMHLHPQWQQLVLQNLGAAFPGLQFIVTTHSPQVLTTVRKEQILILGQHTAHKPLGNTFGEQSHYVLTQVLGVDTRPPLNHSDMLKEYFVMIESGMGKSAQALALRARLQEMMGEHHSDLAAADRAIQRKEFLGKCAE</sequence>
<organism evidence="3 4">
    <name type="scientific">Mangrovibacter phragmitis</name>
    <dbReference type="NCBI Taxonomy" id="1691903"/>
    <lineage>
        <taxon>Bacteria</taxon>
        <taxon>Pseudomonadati</taxon>
        <taxon>Pseudomonadota</taxon>
        <taxon>Gammaproteobacteria</taxon>
        <taxon>Enterobacterales</taxon>
        <taxon>Enterobacteriaceae</taxon>
        <taxon>Mangrovibacter</taxon>
    </lineage>
</organism>